<dbReference type="Proteomes" id="UP001233999">
    <property type="component" value="Unassembled WGS sequence"/>
</dbReference>
<evidence type="ECO:0000313" key="2">
    <source>
        <dbReference type="Proteomes" id="UP001233999"/>
    </source>
</evidence>
<dbReference type="Gene3D" id="2.40.128.20">
    <property type="match status" value="1"/>
</dbReference>
<sequence>MYAFLRTYIKFLNLNFILSYKGFQVFKYRYFTNLFVSVTCTHPGENCGATMKWLAIVVICFVLVPATVNCQQCDFGSSIDYDRNKVEGNWFVVYAAPNIYNQFSKLTISITLTGDIYNTTANITYANETTPVILDATWQIKENKDFDMDVPDLPSFSGSYRFIAVEDGKHVIYRGCPSGFNGQTLTVVMAAEQCPNEDKVKEAIENANLTFSSFSRDPTVIC</sequence>
<accession>A0AAD8ECC6</accession>
<reference evidence="1" key="2">
    <citation type="submission" date="2023-05" db="EMBL/GenBank/DDBJ databases">
        <authorList>
            <person name="Fouks B."/>
        </authorList>
    </citation>
    <scope>NUCLEOTIDE SEQUENCE</scope>
    <source>
        <strain evidence="1">Stay&amp;Tobe</strain>
        <tissue evidence="1">Testes</tissue>
    </source>
</reference>
<dbReference type="EMBL" id="JASPKZ010007348">
    <property type="protein sequence ID" value="KAJ9584861.1"/>
    <property type="molecule type" value="Genomic_DNA"/>
</dbReference>
<dbReference type="InterPro" id="IPR012674">
    <property type="entry name" value="Calycin"/>
</dbReference>
<comment type="caution">
    <text evidence="1">The sequence shown here is derived from an EMBL/GenBank/DDBJ whole genome shotgun (WGS) entry which is preliminary data.</text>
</comment>
<organism evidence="1 2">
    <name type="scientific">Diploptera punctata</name>
    <name type="common">Pacific beetle cockroach</name>
    <dbReference type="NCBI Taxonomy" id="6984"/>
    <lineage>
        <taxon>Eukaryota</taxon>
        <taxon>Metazoa</taxon>
        <taxon>Ecdysozoa</taxon>
        <taxon>Arthropoda</taxon>
        <taxon>Hexapoda</taxon>
        <taxon>Insecta</taxon>
        <taxon>Pterygota</taxon>
        <taxon>Neoptera</taxon>
        <taxon>Polyneoptera</taxon>
        <taxon>Dictyoptera</taxon>
        <taxon>Blattodea</taxon>
        <taxon>Blaberoidea</taxon>
        <taxon>Blaberidae</taxon>
        <taxon>Diplopterinae</taxon>
        <taxon>Diploptera</taxon>
    </lineage>
</organism>
<proteinExistence type="predicted"/>
<protein>
    <submittedName>
        <fullName evidence="1">Uncharacterized protein</fullName>
    </submittedName>
</protein>
<evidence type="ECO:0000313" key="1">
    <source>
        <dbReference type="EMBL" id="KAJ9584861.1"/>
    </source>
</evidence>
<keyword evidence="2" id="KW-1185">Reference proteome</keyword>
<reference evidence="1" key="1">
    <citation type="journal article" date="2023" name="IScience">
        <title>Live-bearing cockroach genome reveals convergent evolutionary mechanisms linked to viviparity in insects and beyond.</title>
        <authorList>
            <person name="Fouks B."/>
            <person name="Harrison M.C."/>
            <person name="Mikhailova A.A."/>
            <person name="Marchal E."/>
            <person name="English S."/>
            <person name="Carruthers M."/>
            <person name="Jennings E.C."/>
            <person name="Chiamaka E.L."/>
            <person name="Frigard R.A."/>
            <person name="Pippel M."/>
            <person name="Attardo G.M."/>
            <person name="Benoit J.B."/>
            <person name="Bornberg-Bauer E."/>
            <person name="Tobe S.S."/>
        </authorList>
    </citation>
    <scope>NUCLEOTIDE SEQUENCE</scope>
    <source>
        <strain evidence="1">Stay&amp;Tobe</strain>
    </source>
</reference>
<dbReference type="AlphaFoldDB" id="A0AAD8ECC6"/>
<dbReference type="SUPFAM" id="SSF50814">
    <property type="entry name" value="Lipocalins"/>
    <property type="match status" value="1"/>
</dbReference>
<gene>
    <name evidence="1" type="ORF">L9F63_020797</name>
</gene>
<name>A0AAD8ECC6_DIPPU</name>